<dbReference type="EMBL" id="JAJFAZ020000001">
    <property type="protein sequence ID" value="KAI5348535.1"/>
    <property type="molecule type" value="Genomic_DNA"/>
</dbReference>
<sequence length="115" mass="11966">MDLRTGSKNPGAASVGGIENNNGEAPSSCSAAVDIAGSVAAGFADVGVVLEPLAPFARWLGVLCCWTLQMDPAQDVVLVVRTGYASSLHRSHSLRLSPGTFIFIQVIACQSHQPE</sequence>
<dbReference type="AlphaFoldDB" id="A0AAD4ZJU0"/>
<dbReference type="Proteomes" id="UP001054821">
    <property type="component" value="Chromosome 1"/>
</dbReference>
<organism evidence="2 3">
    <name type="scientific">Prunus dulcis</name>
    <name type="common">Almond</name>
    <name type="synonym">Amygdalus dulcis</name>
    <dbReference type="NCBI Taxonomy" id="3755"/>
    <lineage>
        <taxon>Eukaryota</taxon>
        <taxon>Viridiplantae</taxon>
        <taxon>Streptophyta</taxon>
        <taxon>Embryophyta</taxon>
        <taxon>Tracheophyta</taxon>
        <taxon>Spermatophyta</taxon>
        <taxon>Magnoliopsida</taxon>
        <taxon>eudicotyledons</taxon>
        <taxon>Gunneridae</taxon>
        <taxon>Pentapetalae</taxon>
        <taxon>rosids</taxon>
        <taxon>fabids</taxon>
        <taxon>Rosales</taxon>
        <taxon>Rosaceae</taxon>
        <taxon>Amygdaloideae</taxon>
        <taxon>Amygdaleae</taxon>
        <taxon>Prunus</taxon>
    </lineage>
</organism>
<reference evidence="2 3" key="1">
    <citation type="journal article" date="2022" name="G3 (Bethesda)">
        <title>Whole-genome sequence and methylome profiling of the almond [Prunus dulcis (Mill.) D.A. Webb] cultivar 'Nonpareil'.</title>
        <authorList>
            <person name="D'Amico-Willman K.M."/>
            <person name="Ouma W.Z."/>
            <person name="Meulia T."/>
            <person name="Sideli G.M."/>
            <person name="Gradziel T.M."/>
            <person name="Fresnedo-Ramirez J."/>
        </authorList>
    </citation>
    <scope>NUCLEOTIDE SEQUENCE [LARGE SCALE GENOMIC DNA]</scope>
    <source>
        <strain evidence="2">Clone GOH B32 T37-40</strain>
    </source>
</reference>
<name>A0AAD4ZJU0_PRUDU</name>
<proteinExistence type="predicted"/>
<feature type="region of interest" description="Disordered" evidence="1">
    <location>
        <begin position="1"/>
        <end position="27"/>
    </location>
</feature>
<evidence type="ECO:0000256" key="1">
    <source>
        <dbReference type="SAM" id="MobiDB-lite"/>
    </source>
</evidence>
<evidence type="ECO:0000313" key="3">
    <source>
        <dbReference type="Proteomes" id="UP001054821"/>
    </source>
</evidence>
<evidence type="ECO:0000313" key="2">
    <source>
        <dbReference type="EMBL" id="KAI5348535.1"/>
    </source>
</evidence>
<comment type="caution">
    <text evidence="2">The sequence shown here is derived from an EMBL/GenBank/DDBJ whole genome shotgun (WGS) entry which is preliminary data.</text>
</comment>
<gene>
    <name evidence="2" type="ORF">L3X38_001422</name>
</gene>
<protein>
    <submittedName>
        <fullName evidence="2">Uncharacterized protein</fullName>
    </submittedName>
</protein>
<keyword evidence="3" id="KW-1185">Reference proteome</keyword>
<accession>A0AAD4ZJU0</accession>